<feature type="region of interest" description="Disordered" evidence="1">
    <location>
        <begin position="17"/>
        <end position="55"/>
    </location>
</feature>
<comment type="caution">
    <text evidence="2">The sequence shown here is derived from an EMBL/GenBank/DDBJ whole genome shotgun (WGS) entry which is preliminary data.</text>
</comment>
<organism evidence="2 3">
    <name type="scientific">Ficus carica</name>
    <name type="common">Common fig</name>
    <dbReference type="NCBI Taxonomy" id="3494"/>
    <lineage>
        <taxon>Eukaryota</taxon>
        <taxon>Viridiplantae</taxon>
        <taxon>Streptophyta</taxon>
        <taxon>Embryophyta</taxon>
        <taxon>Tracheophyta</taxon>
        <taxon>Spermatophyta</taxon>
        <taxon>Magnoliopsida</taxon>
        <taxon>eudicotyledons</taxon>
        <taxon>Gunneridae</taxon>
        <taxon>Pentapetalae</taxon>
        <taxon>rosids</taxon>
        <taxon>fabids</taxon>
        <taxon>Rosales</taxon>
        <taxon>Moraceae</taxon>
        <taxon>Ficeae</taxon>
        <taxon>Ficus</taxon>
    </lineage>
</organism>
<reference evidence="2" key="1">
    <citation type="submission" date="2023-07" db="EMBL/GenBank/DDBJ databases">
        <title>draft genome sequence of fig (Ficus carica).</title>
        <authorList>
            <person name="Takahashi T."/>
            <person name="Nishimura K."/>
        </authorList>
    </citation>
    <scope>NUCLEOTIDE SEQUENCE</scope>
</reference>
<dbReference type="Proteomes" id="UP001187192">
    <property type="component" value="Unassembled WGS sequence"/>
</dbReference>
<evidence type="ECO:0000313" key="3">
    <source>
        <dbReference type="Proteomes" id="UP001187192"/>
    </source>
</evidence>
<evidence type="ECO:0000313" key="2">
    <source>
        <dbReference type="EMBL" id="GMN44733.1"/>
    </source>
</evidence>
<dbReference type="AlphaFoldDB" id="A0AA87ZYM5"/>
<feature type="compositionally biased region" description="Low complexity" evidence="1">
    <location>
        <begin position="46"/>
        <end position="55"/>
    </location>
</feature>
<sequence>MARQRRTQETERLREQLAQLNRRPRADEVPPQDNRVPPIVPPVPDVQPEVQPEAPRNAEVPIAPAGGEILAAQQDEFTNFKQGSMTVMEAVKKFEQLARLCPELVPS</sequence>
<accession>A0AA87ZYM5</accession>
<evidence type="ECO:0000256" key="1">
    <source>
        <dbReference type="SAM" id="MobiDB-lite"/>
    </source>
</evidence>
<protein>
    <submittedName>
        <fullName evidence="2">Uncharacterized protein</fullName>
    </submittedName>
</protein>
<name>A0AA87ZYM5_FICCA</name>
<gene>
    <name evidence="2" type="ORF">TIFTF001_013930</name>
</gene>
<keyword evidence="3" id="KW-1185">Reference proteome</keyword>
<dbReference type="EMBL" id="BTGU01000019">
    <property type="protein sequence ID" value="GMN44733.1"/>
    <property type="molecule type" value="Genomic_DNA"/>
</dbReference>
<proteinExistence type="predicted"/>